<comment type="caution">
    <text evidence="3">The sequence shown here is derived from an EMBL/GenBank/DDBJ whole genome shotgun (WGS) entry which is preliminary data.</text>
</comment>
<evidence type="ECO:0000313" key="4">
    <source>
        <dbReference type="Proteomes" id="UP000759537"/>
    </source>
</evidence>
<reference evidence="3" key="2">
    <citation type="journal article" date="2020" name="Nat. Commun.">
        <title>Large-scale genome sequencing of mycorrhizal fungi provides insights into the early evolution of symbiotic traits.</title>
        <authorList>
            <person name="Miyauchi S."/>
            <person name="Kiss E."/>
            <person name="Kuo A."/>
            <person name="Drula E."/>
            <person name="Kohler A."/>
            <person name="Sanchez-Garcia M."/>
            <person name="Morin E."/>
            <person name="Andreopoulos B."/>
            <person name="Barry K.W."/>
            <person name="Bonito G."/>
            <person name="Buee M."/>
            <person name="Carver A."/>
            <person name="Chen C."/>
            <person name="Cichocki N."/>
            <person name="Clum A."/>
            <person name="Culley D."/>
            <person name="Crous P.W."/>
            <person name="Fauchery L."/>
            <person name="Girlanda M."/>
            <person name="Hayes R.D."/>
            <person name="Keri Z."/>
            <person name="LaButti K."/>
            <person name="Lipzen A."/>
            <person name="Lombard V."/>
            <person name="Magnuson J."/>
            <person name="Maillard F."/>
            <person name="Murat C."/>
            <person name="Nolan M."/>
            <person name="Ohm R.A."/>
            <person name="Pangilinan J."/>
            <person name="Pereira M.F."/>
            <person name="Perotto S."/>
            <person name="Peter M."/>
            <person name="Pfister S."/>
            <person name="Riley R."/>
            <person name="Sitrit Y."/>
            <person name="Stielow J.B."/>
            <person name="Szollosi G."/>
            <person name="Zifcakova L."/>
            <person name="Stursova M."/>
            <person name="Spatafora J.W."/>
            <person name="Tedersoo L."/>
            <person name="Vaario L.M."/>
            <person name="Yamada A."/>
            <person name="Yan M."/>
            <person name="Wang P."/>
            <person name="Xu J."/>
            <person name="Bruns T."/>
            <person name="Baldrian P."/>
            <person name="Vilgalys R."/>
            <person name="Dunand C."/>
            <person name="Henrissat B."/>
            <person name="Grigoriev I.V."/>
            <person name="Hibbett D."/>
            <person name="Nagy L.G."/>
            <person name="Martin F.M."/>
        </authorList>
    </citation>
    <scope>NUCLEOTIDE SEQUENCE</scope>
    <source>
        <strain evidence="3">Prilba</strain>
    </source>
</reference>
<sequence length="279" mass="30191">MARSCKKTVIAEGEISDKENSGSSSCCVWTDEDDAILVAVLAKQKQLGNLSDNGFKKSVWATVAAALAAQSPKNDPPKTITASDHVWEDYVKAHRKAGHWRDMPFPLYDQCEFLIKGVVATGAGAFHPGQTPPSSPHSKSVTSSPPAHHSHVTSLLNDELSSSVPISELSAVLTQESSRANSKLCKETHAASRKRVHADSETPPPSPSQKRPQKGRHHQRGAESLSDVAGAIIQLSQSFGNPGPSTPEHWNKAIALLEDDGDFSDNKKVKEIWLLQIHF</sequence>
<dbReference type="Proteomes" id="UP000759537">
    <property type="component" value="Unassembled WGS sequence"/>
</dbReference>
<feature type="region of interest" description="Disordered" evidence="1">
    <location>
        <begin position="175"/>
        <end position="223"/>
    </location>
</feature>
<proteinExistence type="predicted"/>
<evidence type="ECO:0000313" key="3">
    <source>
        <dbReference type="EMBL" id="KAF8487497.1"/>
    </source>
</evidence>
<gene>
    <name evidence="3" type="ORF">DFH94DRAFT_678507</name>
</gene>
<organism evidence="3 4">
    <name type="scientific">Russula ochroleuca</name>
    <dbReference type="NCBI Taxonomy" id="152965"/>
    <lineage>
        <taxon>Eukaryota</taxon>
        <taxon>Fungi</taxon>
        <taxon>Dikarya</taxon>
        <taxon>Basidiomycota</taxon>
        <taxon>Agaricomycotina</taxon>
        <taxon>Agaricomycetes</taxon>
        <taxon>Russulales</taxon>
        <taxon>Russulaceae</taxon>
        <taxon>Russula</taxon>
    </lineage>
</organism>
<dbReference type="OrthoDB" id="76215at2759"/>
<accession>A0A9P5N6D4</accession>
<dbReference type="PANTHER" id="PTHR46929:SF3">
    <property type="entry name" value="MYB_SANT-LIKE DOMAIN-CONTAINING PROTEIN"/>
    <property type="match status" value="1"/>
</dbReference>
<protein>
    <recommendedName>
        <fullName evidence="2">Myb/SANT-like domain-containing protein</fullName>
    </recommendedName>
</protein>
<dbReference type="Pfam" id="PF12776">
    <property type="entry name" value="Myb_DNA-bind_3"/>
    <property type="match status" value="1"/>
</dbReference>
<name>A0A9P5N6D4_9AGAM</name>
<reference evidence="3" key="1">
    <citation type="submission" date="2019-10" db="EMBL/GenBank/DDBJ databases">
        <authorList>
            <consortium name="DOE Joint Genome Institute"/>
            <person name="Kuo A."/>
            <person name="Miyauchi S."/>
            <person name="Kiss E."/>
            <person name="Drula E."/>
            <person name="Kohler A."/>
            <person name="Sanchez-Garcia M."/>
            <person name="Andreopoulos B."/>
            <person name="Barry K.W."/>
            <person name="Bonito G."/>
            <person name="Buee M."/>
            <person name="Carver A."/>
            <person name="Chen C."/>
            <person name="Cichocki N."/>
            <person name="Clum A."/>
            <person name="Culley D."/>
            <person name="Crous P.W."/>
            <person name="Fauchery L."/>
            <person name="Girlanda M."/>
            <person name="Hayes R."/>
            <person name="Keri Z."/>
            <person name="LaButti K."/>
            <person name="Lipzen A."/>
            <person name="Lombard V."/>
            <person name="Magnuson J."/>
            <person name="Maillard F."/>
            <person name="Morin E."/>
            <person name="Murat C."/>
            <person name="Nolan M."/>
            <person name="Ohm R."/>
            <person name="Pangilinan J."/>
            <person name="Pereira M."/>
            <person name="Perotto S."/>
            <person name="Peter M."/>
            <person name="Riley R."/>
            <person name="Sitrit Y."/>
            <person name="Stielow B."/>
            <person name="Szollosi G."/>
            <person name="Zifcakova L."/>
            <person name="Stursova M."/>
            <person name="Spatafora J.W."/>
            <person name="Tedersoo L."/>
            <person name="Vaario L.-M."/>
            <person name="Yamada A."/>
            <person name="Yan M."/>
            <person name="Wang P."/>
            <person name="Xu J."/>
            <person name="Bruns T."/>
            <person name="Baldrian P."/>
            <person name="Vilgalys R."/>
            <person name="Henrissat B."/>
            <person name="Grigoriev I.V."/>
            <person name="Hibbett D."/>
            <person name="Nagy L.G."/>
            <person name="Martin F.M."/>
        </authorList>
    </citation>
    <scope>NUCLEOTIDE SEQUENCE</scope>
    <source>
        <strain evidence="3">Prilba</strain>
    </source>
</reference>
<dbReference type="InterPro" id="IPR024752">
    <property type="entry name" value="Myb/SANT-like_dom"/>
</dbReference>
<feature type="compositionally biased region" description="Low complexity" evidence="1">
    <location>
        <begin position="136"/>
        <end position="146"/>
    </location>
</feature>
<dbReference type="AlphaFoldDB" id="A0A9P5N6D4"/>
<dbReference type="EMBL" id="WHVB01000001">
    <property type="protein sequence ID" value="KAF8487497.1"/>
    <property type="molecule type" value="Genomic_DNA"/>
</dbReference>
<evidence type="ECO:0000256" key="1">
    <source>
        <dbReference type="SAM" id="MobiDB-lite"/>
    </source>
</evidence>
<dbReference type="PANTHER" id="PTHR46929">
    <property type="entry name" value="EXPRESSED PROTEIN"/>
    <property type="match status" value="1"/>
</dbReference>
<evidence type="ECO:0000259" key="2">
    <source>
        <dbReference type="Pfam" id="PF12776"/>
    </source>
</evidence>
<keyword evidence="4" id="KW-1185">Reference proteome</keyword>
<feature type="region of interest" description="Disordered" evidence="1">
    <location>
        <begin position="125"/>
        <end position="156"/>
    </location>
</feature>
<feature type="domain" description="Myb/SANT-like" evidence="2">
    <location>
        <begin position="29"/>
        <end position="70"/>
    </location>
</feature>